<keyword evidence="4 7" id="KW-0521">NADP</keyword>
<dbReference type="InterPro" id="IPR026021">
    <property type="entry name" value="YdjA-like"/>
</dbReference>
<evidence type="ECO:0000313" key="10">
    <source>
        <dbReference type="EMBL" id="THF75233.1"/>
    </source>
</evidence>
<name>A0A4S4BLY5_9BACL</name>
<dbReference type="AlphaFoldDB" id="A0A4S4BLY5"/>
<comment type="caution">
    <text evidence="10">The sequence shown here is derived from an EMBL/GenBank/DDBJ whole genome shotgun (WGS) entry which is preliminary data.</text>
</comment>
<reference evidence="10 11" key="1">
    <citation type="submission" date="2019-04" db="EMBL/GenBank/DDBJ databases">
        <title>Cohnella sp. nov. isolated from preserved vegetables.</title>
        <authorList>
            <person name="Lin S.-Y."/>
            <person name="Hung M.-H."/>
            <person name="Young C.-C."/>
        </authorList>
    </citation>
    <scope>NUCLEOTIDE SEQUENCE [LARGE SCALE GENOMIC DNA]</scope>
    <source>
        <strain evidence="10 11">CC-MHH1044</strain>
    </source>
</reference>
<proteinExistence type="inferred from homology"/>
<sequence>MAERTSTTATEYPVANAIRERRTIKKFKAEPIAAALLTELLDIAVWAPNHRLREPWRFIAFLEAGKVRLAEAITNMPTRGRKPRVEPEAMRDYLTSIPCHLLVVMPEDPRAREREEDYAAVSALIQNLQLAAWERGIGVIWKTDDYIAAPEFRTAVGVAAGEKVVGLLHLGYPDFVPEAAPRTSAANKLTLVDRSDVAM</sequence>
<protein>
    <recommendedName>
        <fullName evidence="7">Putative NAD(P)H nitroreductase</fullName>
        <ecNumber evidence="7">1.-.-.-</ecNumber>
    </recommendedName>
</protein>
<dbReference type="Pfam" id="PF00881">
    <property type="entry name" value="Nitroreductase"/>
    <property type="match status" value="1"/>
</dbReference>
<gene>
    <name evidence="10" type="ORF">E6C55_22455</name>
</gene>
<dbReference type="PANTHER" id="PTHR43821:SF1">
    <property type="entry name" value="NAD(P)H NITROREDUCTASE YDJA-RELATED"/>
    <property type="match status" value="1"/>
</dbReference>
<dbReference type="InterPro" id="IPR052530">
    <property type="entry name" value="NAD(P)H_nitroreductase"/>
</dbReference>
<dbReference type="Gene3D" id="3.40.109.10">
    <property type="entry name" value="NADH Oxidase"/>
    <property type="match status" value="1"/>
</dbReference>
<feature type="binding site" evidence="8">
    <location>
        <position position="50"/>
    </location>
    <ligand>
        <name>FMN</name>
        <dbReference type="ChEBI" id="CHEBI:58210"/>
        <note>ligand shared between dimeric partners</note>
    </ligand>
</feature>
<evidence type="ECO:0000256" key="2">
    <source>
        <dbReference type="ARBA" id="ARBA00022630"/>
    </source>
</evidence>
<feature type="binding site" description="in other chain" evidence="8">
    <location>
        <begin position="21"/>
        <end position="23"/>
    </location>
    <ligand>
        <name>FMN</name>
        <dbReference type="ChEBI" id="CHEBI:58210"/>
        <note>ligand shared between dimeric partners</note>
    </ligand>
</feature>
<evidence type="ECO:0000256" key="6">
    <source>
        <dbReference type="ARBA" id="ARBA00023027"/>
    </source>
</evidence>
<dbReference type="EC" id="1.-.-.-" evidence="7"/>
<evidence type="ECO:0000256" key="7">
    <source>
        <dbReference type="PIRNR" id="PIRNR000232"/>
    </source>
</evidence>
<dbReference type="CDD" id="cd02135">
    <property type="entry name" value="YdjA-like"/>
    <property type="match status" value="1"/>
</dbReference>
<accession>A0A4S4BLY5</accession>
<keyword evidence="2 7" id="KW-0285">Flavoprotein</keyword>
<dbReference type="GO" id="GO:0016491">
    <property type="term" value="F:oxidoreductase activity"/>
    <property type="evidence" value="ECO:0007669"/>
    <property type="project" value="UniProtKB-UniRule"/>
</dbReference>
<dbReference type="SUPFAM" id="SSF55469">
    <property type="entry name" value="FMN-dependent nitroreductase-like"/>
    <property type="match status" value="1"/>
</dbReference>
<dbReference type="InterPro" id="IPR000415">
    <property type="entry name" value="Nitroreductase-like"/>
</dbReference>
<dbReference type="PIRSF" id="PIRSF000232">
    <property type="entry name" value="YdjA"/>
    <property type="match status" value="1"/>
</dbReference>
<evidence type="ECO:0000256" key="3">
    <source>
        <dbReference type="ARBA" id="ARBA00022643"/>
    </source>
</evidence>
<evidence type="ECO:0000256" key="5">
    <source>
        <dbReference type="ARBA" id="ARBA00023002"/>
    </source>
</evidence>
<evidence type="ECO:0000259" key="9">
    <source>
        <dbReference type="Pfam" id="PF00881"/>
    </source>
</evidence>
<dbReference type="InterPro" id="IPR029479">
    <property type="entry name" value="Nitroreductase"/>
</dbReference>
<keyword evidence="6 7" id="KW-0520">NAD</keyword>
<dbReference type="RefSeq" id="WP_136372065.1">
    <property type="nucleotide sequence ID" value="NZ_SSOB01000033.1"/>
</dbReference>
<comment type="cofactor">
    <cofactor evidence="8">
        <name>FMN</name>
        <dbReference type="ChEBI" id="CHEBI:58210"/>
    </cofactor>
    <text evidence="8">Binds 1 FMN per subunit.</text>
</comment>
<evidence type="ECO:0000256" key="4">
    <source>
        <dbReference type="ARBA" id="ARBA00022857"/>
    </source>
</evidence>
<dbReference type="PANTHER" id="PTHR43821">
    <property type="entry name" value="NAD(P)H NITROREDUCTASE YDJA-RELATED"/>
    <property type="match status" value="1"/>
</dbReference>
<dbReference type="Proteomes" id="UP000310636">
    <property type="component" value="Unassembled WGS sequence"/>
</dbReference>
<comment type="similarity">
    <text evidence="1 7">Belongs to the nitroreductase family.</text>
</comment>
<evidence type="ECO:0000256" key="8">
    <source>
        <dbReference type="PIRSR" id="PIRSR000232-1"/>
    </source>
</evidence>
<feature type="binding site" description="in other chain" evidence="8">
    <location>
        <begin position="141"/>
        <end position="143"/>
    </location>
    <ligand>
        <name>FMN</name>
        <dbReference type="ChEBI" id="CHEBI:58210"/>
        <note>ligand shared between dimeric partners</note>
    </ligand>
</feature>
<evidence type="ECO:0000313" key="11">
    <source>
        <dbReference type="Proteomes" id="UP000310636"/>
    </source>
</evidence>
<organism evidence="10 11">
    <name type="scientific">Cohnella fermenti</name>
    <dbReference type="NCBI Taxonomy" id="2565925"/>
    <lineage>
        <taxon>Bacteria</taxon>
        <taxon>Bacillati</taxon>
        <taxon>Bacillota</taxon>
        <taxon>Bacilli</taxon>
        <taxon>Bacillales</taxon>
        <taxon>Paenibacillaceae</taxon>
        <taxon>Cohnella</taxon>
    </lineage>
</organism>
<evidence type="ECO:0000256" key="1">
    <source>
        <dbReference type="ARBA" id="ARBA00007118"/>
    </source>
</evidence>
<feature type="domain" description="Nitroreductase" evidence="9">
    <location>
        <begin position="18"/>
        <end position="172"/>
    </location>
</feature>
<keyword evidence="11" id="KW-1185">Reference proteome</keyword>
<keyword evidence="3 7" id="KW-0288">FMN</keyword>
<dbReference type="OrthoDB" id="9804207at2"/>
<dbReference type="EMBL" id="SSOB01000033">
    <property type="protein sequence ID" value="THF75233.1"/>
    <property type="molecule type" value="Genomic_DNA"/>
</dbReference>
<keyword evidence="5 7" id="KW-0560">Oxidoreductase</keyword>